<dbReference type="AlphaFoldDB" id="A0A6P3WQJ1"/>
<organism evidence="2 3">
    <name type="scientific">Dinoponera quadriceps</name>
    <name type="common">South American ant</name>
    <dbReference type="NCBI Taxonomy" id="609295"/>
    <lineage>
        <taxon>Eukaryota</taxon>
        <taxon>Metazoa</taxon>
        <taxon>Ecdysozoa</taxon>
        <taxon>Arthropoda</taxon>
        <taxon>Hexapoda</taxon>
        <taxon>Insecta</taxon>
        <taxon>Pterygota</taxon>
        <taxon>Neoptera</taxon>
        <taxon>Endopterygota</taxon>
        <taxon>Hymenoptera</taxon>
        <taxon>Apocrita</taxon>
        <taxon>Aculeata</taxon>
        <taxon>Formicoidea</taxon>
        <taxon>Formicidae</taxon>
        <taxon>Ponerinae</taxon>
        <taxon>Ponerini</taxon>
        <taxon>Dinoponera</taxon>
    </lineage>
</organism>
<dbReference type="Proteomes" id="UP000515204">
    <property type="component" value="Unplaced"/>
</dbReference>
<accession>A0A6P3WQJ1</accession>
<dbReference type="GeneID" id="106741127"/>
<dbReference type="RefSeq" id="XP_014468301.1">
    <property type="nucleotide sequence ID" value="XM_014612815.1"/>
</dbReference>
<keyword evidence="2" id="KW-1185">Reference proteome</keyword>
<evidence type="ECO:0000256" key="1">
    <source>
        <dbReference type="SAM" id="MobiDB-lite"/>
    </source>
</evidence>
<protein>
    <submittedName>
        <fullName evidence="3">Uncharacterized protein LOC106741127 isoform X8</fullName>
    </submittedName>
</protein>
<reference evidence="3" key="1">
    <citation type="submission" date="2025-08" db="UniProtKB">
        <authorList>
            <consortium name="RefSeq"/>
        </authorList>
    </citation>
    <scope>IDENTIFICATION</scope>
</reference>
<evidence type="ECO:0000313" key="3">
    <source>
        <dbReference type="RefSeq" id="XP_014468301.1"/>
    </source>
</evidence>
<gene>
    <name evidence="3" type="primary">LOC106741127</name>
</gene>
<sequence length="93" mass="10528">MTSRCKLNFCRRRGVVDSERSSRNPNTSRRNRHPARISISQDFSTARLPDAKRTPCEGRLPISGYLFRGAFASIRSRAYRGTKPPCLSRRASG</sequence>
<evidence type="ECO:0000313" key="2">
    <source>
        <dbReference type="Proteomes" id="UP000515204"/>
    </source>
</evidence>
<feature type="region of interest" description="Disordered" evidence="1">
    <location>
        <begin position="16"/>
        <end position="52"/>
    </location>
</feature>
<proteinExistence type="predicted"/>
<name>A0A6P3WQJ1_DINQU</name>